<keyword evidence="5" id="KW-1185">Reference proteome</keyword>
<reference evidence="4" key="1">
    <citation type="submission" date="2020-12" db="EMBL/GenBank/DDBJ databases">
        <title>Bacterial taxonomy.</title>
        <authorList>
            <person name="Pan X."/>
        </authorList>
    </citation>
    <scope>NUCLEOTIDE SEQUENCE</scope>
    <source>
        <strain evidence="4">M0105</strain>
    </source>
</reference>
<feature type="chain" id="PRO_5035305429" evidence="1">
    <location>
        <begin position="29"/>
        <end position="286"/>
    </location>
</feature>
<accession>A0A8J7M8H7</accession>
<evidence type="ECO:0000256" key="1">
    <source>
        <dbReference type="SAM" id="SignalP"/>
    </source>
</evidence>
<dbReference type="EMBL" id="JAEHHL010000007">
    <property type="protein sequence ID" value="MBK0399877.1"/>
    <property type="molecule type" value="Genomic_DNA"/>
</dbReference>
<feature type="signal peptide" evidence="1">
    <location>
        <begin position="1"/>
        <end position="28"/>
    </location>
</feature>
<name>A0A8J7M8H7_9RHOB</name>
<organism evidence="4 5">
    <name type="scientific">Thermohalobaculum xanthum</name>
    <dbReference type="NCBI Taxonomy" id="2753746"/>
    <lineage>
        <taxon>Bacteria</taxon>
        <taxon>Pseudomonadati</taxon>
        <taxon>Pseudomonadota</taxon>
        <taxon>Alphaproteobacteria</taxon>
        <taxon>Rhodobacterales</taxon>
        <taxon>Paracoccaceae</taxon>
        <taxon>Thermohalobaculum</taxon>
    </lineage>
</organism>
<feature type="domain" description="Ig-like SoxY" evidence="3">
    <location>
        <begin position="47"/>
        <end position="154"/>
    </location>
</feature>
<dbReference type="RefSeq" id="WP_200610090.1">
    <property type="nucleotide sequence ID" value="NZ_JAEHHL010000007.1"/>
</dbReference>
<dbReference type="Pfam" id="PF13501">
    <property type="entry name" value="SoxY"/>
    <property type="match status" value="1"/>
</dbReference>
<protein>
    <submittedName>
        <fullName evidence="4">Quinoprotein dehydrogenase-associated SoxYZ-like carrier</fullName>
    </submittedName>
</protein>
<dbReference type="NCBIfam" id="TIGR04557">
    <property type="entry name" value="fuse_rel_SoxYZ"/>
    <property type="match status" value="1"/>
</dbReference>
<dbReference type="InterPro" id="IPR038162">
    <property type="entry name" value="SoxY_sf"/>
</dbReference>
<dbReference type="InterPro" id="IPR032711">
    <property type="entry name" value="SoxY"/>
</dbReference>
<dbReference type="SUPFAM" id="SSF81296">
    <property type="entry name" value="E set domains"/>
    <property type="match status" value="1"/>
</dbReference>
<dbReference type="InterPro" id="IPR013783">
    <property type="entry name" value="Ig-like_fold"/>
</dbReference>
<feature type="domain" description="Sulphur oxidation protein SoxZ" evidence="2">
    <location>
        <begin position="189"/>
        <end position="278"/>
    </location>
</feature>
<dbReference type="Pfam" id="PF08770">
    <property type="entry name" value="SoxZ"/>
    <property type="match status" value="1"/>
</dbReference>
<dbReference type="Gene3D" id="2.60.40.2470">
    <property type="entry name" value="SoxY domain"/>
    <property type="match status" value="1"/>
</dbReference>
<evidence type="ECO:0000259" key="2">
    <source>
        <dbReference type="Pfam" id="PF08770"/>
    </source>
</evidence>
<evidence type="ECO:0000313" key="4">
    <source>
        <dbReference type="EMBL" id="MBK0399877.1"/>
    </source>
</evidence>
<sequence length="286" mass="30637">MALTIDRTRRTLLALAAMAMLTPVGAAASEVENPMQPSETWEALRHDIVGEREIRDGSALFTLDAPYRAHDAAIVPVDIRALPGTDARVVRLTLVVDENPAPVAAEFEIGPAMGALDLSTRVRVNAYSNIRAIAETEDGALYMVGRYVKASGGCSAPALKDADAAIAALGQMKLRLFDQIAAEAASAAPMSGARHEAQVMVRHPNYSGLQMNQVTRLYIPAHFIDTLEVKQGEELVFRMTAGISISEDPAFRFTYTDNGSGVFHVHATDTEGSVFDRSLPITGGAT</sequence>
<evidence type="ECO:0000259" key="3">
    <source>
        <dbReference type="Pfam" id="PF13501"/>
    </source>
</evidence>
<dbReference type="InterPro" id="IPR014880">
    <property type="entry name" value="SoxZ_dom"/>
</dbReference>
<dbReference type="InterPro" id="IPR014756">
    <property type="entry name" value="Ig_E-set"/>
</dbReference>
<dbReference type="Gene3D" id="2.60.40.10">
    <property type="entry name" value="Immunoglobulins"/>
    <property type="match status" value="1"/>
</dbReference>
<dbReference type="InterPro" id="IPR030831">
    <property type="entry name" value="Fuse-rel_SoxYZ"/>
</dbReference>
<proteinExistence type="predicted"/>
<dbReference type="AlphaFoldDB" id="A0A8J7M8H7"/>
<keyword evidence="1" id="KW-0732">Signal</keyword>
<evidence type="ECO:0000313" key="5">
    <source>
        <dbReference type="Proteomes" id="UP000655420"/>
    </source>
</evidence>
<gene>
    <name evidence="4" type="ORF">H0I76_11805</name>
</gene>
<dbReference type="Proteomes" id="UP000655420">
    <property type="component" value="Unassembled WGS sequence"/>
</dbReference>
<comment type="caution">
    <text evidence="4">The sequence shown here is derived from an EMBL/GenBank/DDBJ whole genome shotgun (WGS) entry which is preliminary data.</text>
</comment>